<evidence type="ECO:0000256" key="5">
    <source>
        <dbReference type="ARBA" id="ARBA00023163"/>
    </source>
</evidence>
<dbReference type="InterPro" id="IPR011605">
    <property type="entry name" value="NusB_fam"/>
</dbReference>
<dbReference type="InterPro" id="IPR006027">
    <property type="entry name" value="NusB_RsmB_TIM44"/>
</dbReference>
<gene>
    <name evidence="6" type="primary">nusB</name>
    <name evidence="8" type="ORF">HNR09_002880</name>
</gene>
<keyword evidence="3 6" id="KW-0694">RNA-binding</keyword>
<dbReference type="GO" id="GO:0005829">
    <property type="term" value="C:cytosol"/>
    <property type="evidence" value="ECO:0007669"/>
    <property type="project" value="TreeGrafter"/>
</dbReference>
<dbReference type="AlphaFoldDB" id="A0A7Z0GNX6"/>
<keyword evidence="2 6" id="KW-0889">Transcription antitermination</keyword>
<dbReference type="PANTHER" id="PTHR11078">
    <property type="entry name" value="N UTILIZATION SUBSTANCE PROTEIN B-RELATED"/>
    <property type="match status" value="1"/>
</dbReference>
<dbReference type="Pfam" id="PF01029">
    <property type="entry name" value="NusB"/>
    <property type="match status" value="1"/>
</dbReference>
<dbReference type="GO" id="GO:0003723">
    <property type="term" value="F:RNA binding"/>
    <property type="evidence" value="ECO:0007669"/>
    <property type="project" value="UniProtKB-UniRule"/>
</dbReference>
<comment type="similarity">
    <text evidence="1 6">Belongs to the NusB family.</text>
</comment>
<keyword evidence="9" id="KW-1185">Reference proteome</keyword>
<dbReference type="Proteomes" id="UP000535437">
    <property type="component" value="Unassembled WGS sequence"/>
</dbReference>
<comment type="caution">
    <text evidence="8">The sequence shown here is derived from an EMBL/GenBank/DDBJ whole genome shotgun (WGS) entry which is preliminary data.</text>
</comment>
<dbReference type="GO" id="GO:0006353">
    <property type="term" value="P:DNA-templated transcription termination"/>
    <property type="evidence" value="ECO:0007669"/>
    <property type="project" value="UniProtKB-UniRule"/>
</dbReference>
<dbReference type="Gene3D" id="1.10.940.10">
    <property type="entry name" value="NusB-like"/>
    <property type="match status" value="1"/>
</dbReference>
<dbReference type="SUPFAM" id="SSF48013">
    <property type="entry name" value="NusB-like"/>
    <property type="match status" value="1"/>
</dbReference>
<evidence type="ECO:0000256" key="3">
    <source>
        <dbReference type="ARBA" id="ARBA00022884"/>
    </source>
</evidence>
<evidence type="ECO:0000313" key="8">
    <source>
        <dbReference type="EMBL" id="NYJ79469.1"/>
    </source>
</evidence>
<accession>A0A7Z0GNX6</accession>
<sequence>MARRSKARRRALEILFESEQRGATPLEVLRLRRERADLVVDDYVVTILDGVGAQRERIDELLTTYSRGWTLERMPRVDLMALRIGAWELLYNEEIPDGVAVAEAVALVRDLSTDESPPFVNGVLGRLQKIKPTLRD</sequence>
<dbReference type="EMBL" id="JACCFY010000001">
    <property type="protein sequence ID" value="NYJ79469.1"/>
    <property type="molecule type" value="Genomic_DNA"/>
</dbReference>
<keyword evidence="5 6" id="KW-0804">Transcription</keyword>
<organism evidence="8 9">
    <name type="scientific">Nesterenkonia xinjiangensis</name>
    <dbReference type="NCBI Taxonomy" id="225327"/>
    <lineage>
        <taxon>Bacteria</taxon>
        <taxon>Bacillati</taxon>
        <taxon>Actinomycetota</taxon>
        <taxon>Actinomycetes</taxon>
        <taxon>Micrococcales</taxon>
        <taxon>Micrococcaceae</taxon>
        <taxon>Nesterenkonia</taxon>
    </lineage>
</organism>
<evidence type="ECO:0000256" key="2">
    <source>
        <dbReference type="ARBA" id="ARBA00022814"/>
    </source>
</evidence>
<proteinExistence type="inferred from homology"/>
<feature type="domain" description="NusB/RsmB/TIM44" evidence="7">
    <location>
        <begin position="6"/>
        <end position="129"/>
    </location>
</feature>
<evidence type="ECO:0000256" key="4">
    <source>
        <dbReference type="ARBA" id="ARBA00023015"/>
    </source>
</evidence>
<protein>
    <recommendedName>
        <fullName evidence="6">Transcription antitermination protein NusB</fullName>
    </recommendedName>
    <alternativeName>
        <fullName evidence="6">Antitermination factor NusB</fullName>
    </alternativeName>
</protein>
<evidence type="ECO:0000256" key="6">
    <source>
        <dbReference type="HAMAP-Rule" id="MF_00073"/>
    </source>
</evidence>
<evidence type="ECO:0000313" key="9">
    <source>
        <dbReference type="Proteomes" id="UP000535437"/>
    </source>
</evidence>
<evidence type="ECO:0000259" key="7">
    <source>
        <dbReference type="Pfam" id="PF01029"/>
    </source>
</evidence>
<keyword evidence="4 6" id="KW-0805">Transcription regulation</keyword>
<comment type="function">
    <text evidence="6">Involved in transcription antitermination. Required for transcription of ribosomal RNA (rRNA) genes. Binds specifically to the boxA antiterminator sequence of the ribosomal RNA (rrn) operons.</text>
</comment>
<name>A0A7Z0GNX6_9MICC</name>
<dbReference type="PANTHER" id="PTHR11078:SF3">
    <property type="entry name" value="ANTITERMINATION NUSB DOMAIN-CONTAINING PROTEIN"/>
    <property type="match status" value="1"/>
</dbReference>
<reference evidence="8 9" key="1">
    <citation type="submission" date="2020-07" db="EMBL/GenBank/DDBJ databases">
        <title>Sequencing the genomes of 1000 actinobacteria strains.</title>
        <authorList>
            <person name="Klenk H.-P."/>
        </authorList>
    </citation>
    <scope>NUCLEOTIDE SEQUENCE [LARGE SCALE GENOMIC DNA]</scope>
    <source>
        <strain evidence="8 9">DSM 15475</strain>
    </source>
</reference>
<dbReference type="HAMAP" id="MF_00073">
    <property type="entry name" value="NusB"/>
    <property type="match status" value="1"/>
</dbReference>
<evidence type="ECO:0000256" key="1">
    <source>
        <dbReference type="ARBA" id="ARBA00005952"/>
    </source>
</evidence>
<dbReference type="GO" id="GO:0031564">
    <property type="term" value="P:transcription antitermination"/>
    <property type="evidence" value="ECO:0007669"/>
    <property type="project" value="UniProtKB-KW"/>
</dbReference>
<dbReference type="RefSeq" id="WP_179542685.1">
    <property type="nucleotide sequence ID" value="NZ_BAAALL010000001.1"/>
</dbReference>
<dbReference type="NCBIfam" id="TIGR01951">
    <property type="entry name" value="nusB"/>
    <property type="match status" value="1"/>
</dbReference>
<dbReference type="InterPro" id="IPR035926">
    <property type="entry name" value="NusB-like_sf"/>
</dbReference>